<dbReference type="Pfam" id="PF13560">
    <property type="entry name" value="HTH_31"/>
    <property type="match status" value="1"/>
</dbReference>
<organism evidence="2 3">
    <name type="scientific">Salicibibacter kimchii</name>
    <dbReference type="NCBI Taxonomy" id="2099786"/>
    <lineage>
        <taxon>Bacteria</taxon>
        <taxon>Bacillati</taxon>
        <taxon>Bacillota</taxon>
        <taxon>Bacilli</taxon>
        <taxon>Bacillales</taxon>
        <taxon>Bacillaceae</taxon>
        <taxon>Salicibibacter</taxon>
    </lineage>
</organism>
<dbReference type="AlphaFoldDB" id="A0A345C2K9"/>
<reference evidence="2 3" key="1">
    <citation type="journal article" date="2018" name="J. Microbiol.">
        <title>Salicibibacter kimchii gen. nov., sp. nov., a moderately halophilic and alkalitolerant bacterium in the family Bacillaceae, isolated from kimchi.</title>
        <authorList>
            <person name="Jang J.Y."/>
            <person name="Oh Y.J."/>
            <person name="Lim S.K."/>
            <person name="Park H.K."/>
            <person name="Lee C."/>
            <person name="Kim J.Y."/>
            <person name="Lee M.A."/>
            <person name="Choi H.J."/>
        </authorList>
    </citation>
    <scope>NUCLEOTIDE SEQUENCE [LARGE SCALE GENOMIC DNA]</scope>
    <source>
        <strain evidence="2 3">NKC1-1</strain>
    </source>
</reference>
<feature type="domain" description="HTH cro/C1-type" evidence="1">
    <location>
        <begin position="36"/>
        <end position="86"/>
    </location>
</feature>
<dbReference type="SMART" id="SM00530">
    <property type="entry name" value="HTH_XRE"/>
    <property type="match status" value="1"/>
</dbReference>
<dbReference type="InterPro" id="IPR001387">
    <property type="entry name" value="Cro/C1-type_HTH"/>
</dbReference>
<dbReference type="KEGG" id="rue:DT065_16570"/>
<dbReference type="SUPFAM" id="SSF47413">
    <property type="entry name" value="lambda repressor-like DNA-binding domains"/>
    <property type="match status" value="1"/>
</dbReference>
<dbReference type="RefSeq" id="WP_114375266.1">
    <property type="nucleotide sequence ID" value="NZ_CP031092.1"/>
</dbReference>
<dbReference type="Gene3D" id="1.10.260.40">
    <property type="entry name" value="lambda repressor-like DNA-binding domains"/>
    <property type="match status" value="1"/>
</dbReference>
<protein>
    <submittedName>
        <fullName evidence="2">XRE family transcriptional regulator</fullName>
    </submittedName>
</protein>
<dbReference type="InterPro" id="IPR010982">
    <property type="entry name" value="Lambda_DNA-bd_dom_sf"/>
</dbReference>
<name>A0A345C2K9_9BACI</name>
<gene>
    <name evidence="2" type="ORF">DT065_16570</name>
</gene>
<dbReference type="OrthoDB" id="9805309at2"/>
<dbReference type="EMBL" id="CP031092">
    <property type="protein sequence ID" value="AXF57440.1"/>
    <property type="molecule type" value="Genomic_DNA"/>
</dbReference>
<sequence length="95" mass="10645">MDLINYGYRVAKGTSEFDETFFSLSAHLGKLVFATRLEKKLTQQELAEQAEVSPKTIHRIEGGAGGVTDNTYDKVFDVLEISGEEIGEYFLQKSH</sequence>
<evidence type="ECO:0000313" key="2">
    <source>
        <dbReference type="EMBL" id="AXF57440.1"/>
    </source>
</evidence>
<proteinExistence type="predicted"/>
<accession>A0A345C2K9</accession>
<dbReference type="GO" id="GO:0003677">
    <property type="term" value="F:DNA binding"/>
    <property type="evidence" value="ECO:0007669"/>
    <property type="project" value="InterPro"/>
</dbReference>
<evidence type="ECO:0000259" key="1">
    <source>
        <dbReference type="PROSITE" id="PS50943"/>
    </source>
</evidence>
<dbReference type="PROSITE" id="PS50943">
    <property type="entry name" value="HTH_CROC1"/>
    <property type="match status" value="1"/>
</dbReference>
<dbReference type="CDD" id="cd00093">
    <property type="entry name" value="HTH_XRE"/>
    <property type="match status" value="1"/>
</dbReference>
<keyword evidence="3" id="KW-1185">Reference proteome</keyword>
<evidence type="ECO:0000313" key="3">
    <source>
        <dbReference type="Proteomes" id="UP000252100"/>
    </source>
</evidence>
<dbReference type="Proteomes" id="UP000252100">
    <property type="component" value="Chromosome"/>
</dbReference>